<keyword evidence="9" id="KW-1015">Disulfide bond</keyword>
<dbReference type="InterPro" id="IPR033116">
    <property type="entry name" value="TRYPSIN_SER"/>
</dbReference>
<keyword evidence="4 11" id="KW-0378">Hydrolase</keyword>
<dbReference type="InterPro" id="IPR018114">
    <property type="entry name" value="TRYPSIN_HIS"/>
</dbReference>
<keyword evidence="5 11" id="KW-0720">Serine protease</keyword>
<dbReference type="Gene3D" id="2.40.10.10">
    <property type="entry name" value="Trypsin-like serine proteases"/>
    <property type="match status" value="4"/>
</dbReference>
<dbReference type="GO" id="GO:0004252">
    <property type="term" value="F:serine-type endopeptidase activity"/>
    <property type="evidence" value="ECO:0007669"/>
    <property type="project" value="InterPro"/>
</dbReference>
<name>A0A6B0RJB9_9CETA</name>
<keyword evidence="15" id="KW-1185">Reference proteome</keyword>
<dbReference type="GO" id="GO:0006508">
    <property type="term" value="P:proteolysis"/>
    <property type="evidence" value="ECO:0007669"/>
    <property type="project" value="UniProtKB-KW"/>
</dbReference>
<evidence type="ECO:0008006" key="16">
    <source>
        <dbReference type="Google" id="ProtNLM"/>
    </source>
</evidence>
<evidence type="ECO:0000256" key="11">
    <source>
        <dbReference type="RuleBase" id="RU363034"/>
    </source>
</evidence>
<dbReference type="FunFam" id="2.40.10.10:FF:000003">
    <property type="entry name" value="Transmembrane serine protease 3"/>
    <property type="match status" value="2"/>
</dbReference>
<evidence type="ECO:0000259" key="13">
    <source>
        <dbReference type="PROSITE" id="PS50240"/>
    </source>
</evidence>
<dbReference type="PROSITE" id="PS50024">
    <property type="entry name" value="SEA"/>
    <property type="match status" value="2"/>
</dbReference>
<evidence type="ECO:0000256" key="5">
    <source>
        <dbReference type="ARBA" id="ARBA00022825"/>
    </source>
</evidence>
<comment type="caution">
    <text evidence="14">The sequence shown here is derived from an EMBL/GenBank/DDBJ whole genome shotgun (WGS) entry which is preliminary data.</text>
</comment>
<evidence type="ECO:0000313" key="15">
    <source>
        <dbReference type="Proteomes" id="UP000322234"/>
    </source>
</evidence>
<keyword evidence="6" id="KW-0735">Signal-anchor</keyword>
<dbReference type="PROSITE" id="PS00135">
    <property type="entry name" value="TRYPSIN_SER"/>
    <property type="match status" value="2"/>
</dbReference>
<feature type="domain" description="SEA" evidence="12">
    <location>
        <begin position="387"/>
        <end position="506"/>
    </location>
</feature>
<evidence type="ECO:0000313" key="14">
    <source>
        <dbReference type="EMBL" id="MXQ88807.1"/>
    </source>
</evidence>
<dbReference type="PANTHER" id="PTHR24252:SF28">
    <property type="entry name" value="TRANSMEMBRANE PROTEASE SERINE 11C ISOFORM X1"/>
    <property type="match status" value="1"/>
</dbReference>
<evidence type="ECO:0000256" key="2">
    <source>
        <dbReference type="ARBA" id="ARBA00022670"/>
    </source>
</evidence>
<proteinExistence type="predicted"/>
<reference evidence="14" key="1">
    <citation type="submission" date="2019-10" db="EMBL/GenBank/DDBJ databases">
        <title>The sequence and de novo assembly of the wild yak genome.</title>
        <authorList>
            <person name="Liu Y."/>
        </authorList>
    </citation>
    <scope>NUCLEOTIDE SEQUENCE [LARGE SCALE GENOMIC DNA]</scope>
    <source>
        <strain evidence="14">WY2019</strain>
    </source>
</reference>
<comment type="subcellular location">
    <subcellularLocation>
        <location evidence="1">Membrane</location>
        <topology evidence="1">Single-pass type II membrane protein</topology>
    </subcellularLocation>
</comment>
<dbReference type="SMART" id="SM00020">
    <property type="entry name" value="Tryp_SPc"/>
    <property type="match status" value="2"/>
</dbReference>
<keyword evidence="7" id="KW-1133">Transmembrane helix</keyword>
<evidence type="ECO:0000256" key="3">
    <source>
        <dbReference type="ARBA" id="ARBA00022692"/>
    </source>
</evidence>
<evidence type="ECO:0000256" key="1">
    <source>
        <dbReference type="ARBA" id="ARBA00004606"/>
    </source>
</evidence>
<evidence type="ECO:0000256" key="6">
    <source>
        <dbReference type="ARBA" id="ARBA00022968"/>
    </source>
</evidence>
<keyword evidence="8" id="KW-0472">Membrane</keyword>
<dbReference type="PRINTS" id="PR00722">
    <property type="entry name" value="CHYMOTRYPSIN"/>
</dbReference>
<dbReference type="EMBL" id="VBQZ03000049">
    <property type="protein sequence ID" value="MXQ88807.1"/>
    <property type="molecule type" value="Genomic_DNA"/>
</dbReference>
<dbReference type="InterPro" id="IPR009003">
    <property type="entry name" value="Peptidase_S1_PA"/>
</dbReference>
<evidence type="ECO:0000256" key="9">
    <source>
        <dbReference type="ARBA" id="ARBA00023157"/>
    </source>
</evidence>
<feature type="domain" description="Peptidase S1" evidence="13">
    <location>
        <begin position="130"/>
        <end position="334"/>
    </location>
</feature>
<evidence type="ECO:0000256" key="8">
    <source>
        <dbReference type="ARBA" id="ARBA00023136"/>
    </source>
</evidence>
<dbReference type="PROSITE" id="PS00134">
    <property type="entry name" value="TRYPSIN_HIS"/>
    <property type="match status" value="2"/>
</dbReference>
<dbReference type="GO" id="GO:0016020">
    <property type="term" value="C:membrane"/>
    <property type="evidence" value="ECO:0007669"/>
    <property type="project" value="UniProtKB-SubCell"/>
</dbReference>
<dbReference type="InterPro" id="IPR001254">
    <property type="entry name" value="Trypsin_dom"/>
</dbReference>
<dbReference type="AlphaFoldDB" id="A0A6B0RJB9"/>
<dbReference type="Proteomes" id="UP000322234">
    <property type="component" value="Unassembled WGS sequence"/>
</dbReference>
<dbReference type="Gene3D" id="3.30.70.960">
    <property type="entry name" value="SEA domain"/>
    <property type="match status" value="2"/>
</dbReference>
<dbReference type="InterPro" id="IPR036364">
    <property type="entry name" value="SEA_dom_sf"/>
</dbReference>
<evidence type="ECO:0000256" key="4">
    <source>
        <dbReference type="ARBA" id="ARBA00022801"/>
    </source>
</evidence>
<dbReference type="Pfam" id="PF00089">
    <property type="entry name" value="Trypsin"/>
    <property type="match status" value="2"/>
</dbReference>
<dbReference type="PROSITE" id="PS50240">
    <property type="entry name" value="TRYPSIN_DOM"/>
    <property type="match status" value="2"/>
</dbReference>
<dbReference type="PANTHER" id="PTHR24252">
    <property type="entry name" value="ACROSIN-RELATED"/>
    <property type="match status" value="1"/>
</dbReference>
<evidence type="ECO:0000256" key="10">
    <source>
        <dbReference type="ARBA" id="ARBA00023180"/>
    </source>
</evidence>
<evidence type="ECO:0000256" key="7">
    <source>
        <dbReference type="ARBA" id="ARBA00022989"/>
    </source>
</evidence>
<evidence type="ECO:0000259" key="12">
    <source>
        <dbReference type="PROSITE" id="PS50024"/>
    </source>
</evidence>
<dbReference type="InterPro" id="IPR001314">
    <property type="entry name" value="Peptidase_S1A"/>
</dbReference>
<organism evidence="14 15">
    <name type="scientific">Bos mutus</name>
    <name type="common">wild yak</name>
    <dbReference type="NCBI Taxonomy" id="72004"/>
    <lineage>
        <taxon>Eukaryota</taxon>
        <taxon>Metazoa</taxon>
        <taxon>Chordata</taxon>
        <taxon>Craniata</taxon>
        <taxon>Vertebrata</taxon>
        <taxon>Euteleostomi</taxon>
        <taxon>Mammalia</taxon>
        <taxon>Eutheria</taxon>
        <taxon>Laurasiatheria</taxon>
        <taxon>Artiodactyla</taxon>
        <taxon>Ruminantia</taxon>
        <taxon>Pecora</taxon>
        <taxon>Bovidae</taxon>
        <taxon>Bovinae</taxon>
        <taxon>Bos</taxon>
    </lineage>
</organism>
<keyword evidence="2 11" id="KW-0645">Protease</keyword>
<dbReference type="SUPFAM" id="SSF50494">
    <property type="entry name" value="Trypsin-like serine proteases"/>
    <property type="match status" value="2"/>
</dbReference>
<keyword evidence="3" id="KW-0812">Transmembrane</keyword>
<dbReference type="CDD" id="cd00190">
    <property type="entry name" value="Tryp_SPc"/>
    <property type="match status" value="2"/>
</dbReference>
<feature type="domain" description="Peptidase S1" evidence="13">
    <location>
        <begin position="530"/>
        <end position="760"/>
    </location>
</feature>
<dbReference type="Pfam" id="PF01390">
    <property type="entry name" value="SEA"/>
    <property type="match status" value="2"/>
</dbReference>
<protein>
    <recommendedName>
        <fullName evidence="16">Transmembrane protease serine 11F</fullName>
    </recommendedName>
</protein>
<dbReference type="SUPFAM" id="SSF82671">
    <property type="entry name" value="SEA domain"/>
    <property type="match status" value="2"/>
</dbReference>
<dbReference type="InterPro" id="IPR000082">
    <property type="entry name" value="SEA_dom"/>
</dbReference>
<sequence length="761" mass="86026">MNMQKCKGVNQAIEIRKEQMSRIFQHSGEGRFIKSHVIKLSPDQNGMNIHMVLVFRFPSTDSAEQVRKKIERILYQSLKREPMPLTIYKPSFTLTPIDNKKMRNFLNSRCGIRMTPSYMPLPAFASTERIVQGSEAALEGEWPWQASLQLIGAGHQCGASLISNTWLLTAAHCFRRNKDPNRWIVTFGITITPPAVKRSLRKIIIHENYHKETNENDIALAQLDTRVEFSNVVQRVCLPDSSIKLPPKTGVFVTGFGSIVDDGPTQNKLRQARVETISTEVCNRKDVYDGMITSGMLCAGFMEGKVDACKGDSGGPLVYDNHEIWYLVGILKECPECYSFDEKSQSSTEVEEFAFLTVDDVSPLFPPRRNCEFSETPLEMLCKSDQKVHYYQTSFQIPSIEYNLDFSVEHSKNRTDLKQKISSEIDEIFQRSSLNHHYIKSHVFNVRPSNNGLKINVLLKFQFTSNNADTIKREADSILHQKLKLNESFLKIDTSLPYLKGKKYHFSFFVTVYHFNSCGLGREFPSMERIAYGNVAKKADWPWQASLQVDGIHFCGATLISEVWLLTAAHCFDSYKNPKRWTASFGTTLSPALMRQEVQSVVIHEDYASHKHDDDIALVKLSAPVIFSDEVHRVCLPDATFEALPESKVFVTGWGALKANGPFPNTLREVEVEIISNDICNQIHVYGGAVSSGMICAGFLKGKLDACEGDSGGPLVIPRDGNIWYLIGIVSWGMDCGKENKPGVYTKVTRYRDWIKSKTDI</sequence>
<dbReference type="InterPro" id="IPR043504">
    <property type="entry name" value="Peptidase_S1_PA_chymotrypsin"/>
</dbReference>
<gene>
    <name evidence="14" type="ORF">E5288_WYG008407</name>
</gene>
<accession>A0A6B0RJB9</accession>
<keyword evidence="10" id="KW-0325">Glycoprotein</keyword>
<feature type="domain" description="SEA" evidence="12">
    <location>
        <begin position="1"/>
        <end position="99"/>
    </location>
</feature>